<gene>
    <name evidence="2" type="ORF">K490DRAFT_65277</name>
</gene>
<organism evidence="2 3">
    <name type="scientific">Saccharata proteae CBS 121410</name>
    <dbReference type="NCBI Taxonomy" id="1314787"/>
    <lineage>
        <taxon>Eukaryota</taxon>
        <taxon>Fungi</taxon>
        <taxon>Dikarya</taxon>
        <taxon>Ascomycota</taxon>
        <taxon>Pezizomycotina</taxon>
        <taxon>Dothideomycetes</taxon>
        <taxon>Dothideomycetes incertae sedis</taxon>
        <taxon>Botryosphaeriales</taxon>
        <taxon>Saccharataceae</taxon>
        <taxon>Saccharata</taxon>
    </lineage>
</organism>
<feature type="compositionally biased region" description="Low complexity" evidence="1">
    <location>
        <begin position="500"/>
        <end position="510"/>
    </location>
</feature>
<dbReference type="Gene3D" id="3.40.20.10">
    <property type="entry name" value="Severin"/>
    <property type="match status" value="1"/>
</dbReference>
<keyword evidence="3" id="KW-1185">Reference proteome</keyword>
<name>A0A9P4HW98_9PEZI</name>
<feature type="compositionally biased region" description="Low complexity" evidence="1">
    <location>
        <begin position="890"/>
        <end position="919"/>
    </location>
</feature>
<feature type="compositionally biased region" description="Polar residues" evidence="1">
    <location>
        <begin position="732"/>
        <end position="743"/>
    </location>
</feature>
<feature type="compositionally biased region" description="Basic and acidic residues" evidence="1">
    <location>
        <begin position="484"/>
        <end position="493"/>
    </location>
</feature>
<feature type="compositionally biased region" description="Basic and acidic residues" evidence="1">
    <location>
        <begin position="971"/>
        <end position="980"/>
    </location>
</feature>
<feature type="region of interest" description="Disordered" evidence="1">
    <location>
        <begin position="127"/>
        <end position="623"/>
    </location>
</feature>
<feature type="compositionally biased region" description="Polar residues" evidence="1">
    <location>
        <begin position="957"/>
        <end position="966"/>
    </location>
</feature>
<dbReference type="AlphaFoldDB" id="A0A9P4HW98"/>
<dbReference type="EMBL" id="ML978718">
    <property type="protein sequence ID" value="KAF2087997.1"/>
    <property type="molecule type" value="Genomic_DNA"/>
</dbReference>
<feature type="compositionally biased region" description="Low complexity" evidence="1">
    <location>
        <begin position="195"/>
        <end position="205"/>
    </location>
</feature>
<feature type="compositionally biased region" description="Low complexity" evidence="1">
    <location>
        <begin position="127"/>
        <end position="140"/>
    </location>
</feature>
<feature type="region of interest" description="Disordered" evidence="1">
    <location>
        <begin position="635"/>
        <end position="850"/>
    </location>
</feature>
<feature type="compositionally biased region" description="Basic and acidic residues" evidence="1">
    <location>
        <begin position="520"/>
        <end position="530"/>
    </location>
</feature>
<feature type="compositionally biased region" description="Polar residues" evidence="1">
    <location>
        <begin position="560"/>
        <end position="581"/>
    </location>
</feature>
<feature type="compositionally biased region" description="Polar residues" evidence="1">
    <location>
        <begin position="778"/>
        <end position="789"/>
    </location>
</feature>
<dbReference type="Proteomes" id="UP000799776">
    <property type="component" value="Unassembled WGS sequence"/>
</dbReference>
<accession>A0A9P4HW98</accession>
<dbReference type="SUPFAM" id="SSF55753">
    <property type="entry name" value="Actin depolymerizing proteins"/>
    <property type="match status" value="1"/>
</dbReference>
<feature type="compositionally biased region" description="Polar residues" evidence="1">
    <location>
        <begin position="277"/>
        <end position="286"/>
    </location>
</feature>
<dbReference type="OrthoDB" id="74412at2759"/>
<feature type="compositionally biased region" description="Basic residues" evidence="1">
    <location>
        <begin position="592"/>
        <end position="603"/>
    </location>
</feature>
<feature type="compositionally biased region" description="Polar residues" evidence="1">
    <location>
        <begin position="751"/>
        <end position="761"/>
    </location>
</feature>
<dbReference type="InterPro" id="IPR029006">
    <property type="entry name" value="ADF-H/Gelsolin-like_dom_sf"/>
</dbReference>
<feature type="compositionally biased region" description="Polar residues" evidence="1">
    <location>
        <begin position="829"/>
        <end position="840"/>
    </location>
</feature>
<feature type="compositionally biased region" description="Pro residues" evidence="1">
    <location>
        <begin position="813"/>
        <end position="825"/>
    </location>
</feature>
<proteinExistence type="predicted"/>
<feature type="compositionally biased region" description="Polar residues" evidence="1">
    <location>
        <begin position="920"/>
        <end position="939"/>
    </location>
</feature>
<evidence type="ECO:0000256" key="1">
    <source>
        <dbReference type="SAM" id="MobiDB-lite"/>
    </source>
</evidence>
<feature type="compositionally biased region" description="Basic and acidic residues" evidence="1">
    <location>
        <begin position="264"/>
        <end position="276"/>
    </location>
</feature>
<feature type="compositionally biased region" description="Polar residues" evidence="1">
    <location>
        <begin position="364"/>
        <end position="388"/>
    </location>
</feature>
<dbReference type="CDD" id="cd11282">
    <property type="entry name" value="ADF_coactosin_like"/>
    <property type="match status" value="1"/>
</dbReference>
<evidence type="ECO:0000313" key="3">
    <source>
        <dbReference type="Proteomes" id="UP000799776"/>
    </source>
</evidence>
<evidence type="ECO:0008006" key="4">
    <source>
        <dbReference type="Google" id="ProtNLM"/>
    </source>
</evidence>
<feature type="compositionally biased region" description="Low complexity" evidence="1">
    <location>
        <begin position="420"/>
        <end position="446"/>
    </location>
</feature>
<feature type="compositionally biased region" description="Basic and acidic residues" evidence="1">
    <location>
        <begin position="393"/>
        <end position="418"/>
    </location>
</feature>
<comment type="caution">
    <text evidence="2">The sequence shown here is derived from an EMBL/GenBank/DDBJ whole genome shotgun (WGS) entry which is preliminary data.</text>
</comment>
<feature type="compositionally biased region" description="Polar residues" evidence="1">
    <location>
        <begin position="1000"/>
        <end position="1011"/>
    </location>
</feature>
<sequence>MSLNGLDDPQVSDAYTASLAEAGGWFLLKYSSRDAVQVLARGSGGVSEARAAIEQYTDKSPLYGFLLYRRRKVLLKYVPEGTSRLLQARVTVHFTEVTDKFSPHDSVFALAAADELTEHALAQASSLHTAAAPSSASSTSSRRKKLDGISEDAEEGPGQHSQDSGAGASTVKSEGGSPLAKGGSPSPEDRDEETASSAPPVDSAAKPPPPAVESQPRASVDKRPQTPASQPPAPSEVDAQSLRSPVGSDKHYATSVKSFSHLDYLYHDQGGGDRRNSSQTARSGSTDLYDFSYLYKPKVKLGPRPTDSRPHTSGNGSATAKVPASLKAAMRKATSSRPKSKDQRDQSAVPSIALPPQPPIPTVSDVSTAPTRPPSSRGSATSTATKPSGITPEKQRLLKALELRKRQMKKAEGKKEESDTATTPDATAGAQQETASTASETATEDSSTAREHSSSGNSETTLKDLSPSPKSDYSKVDSAVQLETGDHSGDEGRAPTPVTSSPISASDPSSTRPTSISDDGDSRAPQKDETEAPASSTSQSAETENPIVNDPSEDQDHARSPQTPSVTVEDTPTASEYNKTVTALPAVITPIRPKRRSWQKKSRGTTDQIRIDIASADTSDAEYLSDDSFMEELKSAKVEQAKPMSVSKSPIMPIFPRRRSSNSTGGERLSSNPLTPGFSDDAGRLSPGEALADKGRSFSAPGPPTSTKEKEDILAKKVNVSSGISQRIKALAQQSNQRESQARPTIGTIGPSLSSRSSPDQVGSVVAQRAASFRSNHDSALSRPSSAVSRHNKRFSRSSISSIPVLPTDMNMPPTPAGSPPPATPLSPQHTGRSDIQTTYGRRHDKPDSITVTARIIRQKTDLTIPTDGPVELQPSPLTIDHVRANQSLSPPSHSPTKTTSPHSGTSTTIPGSPTKSISASPRDSGSQAPRTSSESSWRNFGRRRSEILMPPPTGFPRSQSITSMESAGEDPEKKEEKKGSRTSRLLKRMSNGFGGASRKSLNQMAGPSTVQEEEDDKKSAKMNAAEGVEVGDLNVQFPDTLLWKRRFVEIDTSGNIVLSLSRSNEQSKGITKRYHLSEFKAPIAPDLERQEMPNSVILDFQDGRTLQCACEDMSGQIRVLEVLRGAWGVWSS</sequence>
<reference evidence="2" key="1">
    <citation type="journal article" date="2020" name="Stud. Mycol.">
        <title>101 Dothideomycetes genomes: a test case for predicting lifestyles and emergence of pathogens.</title>
        <authorList>
            <person name="Haridas S."/>
            <person name="Albert R."/>
            <person name="Binder M."/>
            <person name="Bloem J."/>
            <person name="Labutti K."/>
            <person name="Salamov A."/>
            <person name="Andreopoulos B."/>
            <person name="Baker S."/>
            <person name="Barry K."/>
            <person name="Bills G."/>
            <person name="Bluhm B."/>
            <person name="Cannon C."/>
            <person name="Castanera R."/>
            <person name="Culley D."/>
            <person name="Daum C."/>
            <person name="Ezra D."/>
            <person name="Gonzalez J."/>
            <person name="Henrissat B."/>
            <person name="Kuo A."/>
            <person name="Liang C."/>
            <person name="Lipzen A."/>
            <person name="Lutzoni F."/>
            <person name="Magnuson J."/>
            <person name="Mondo S."/>
            <person name="Nolan M."/>
            <person name="Ohm R."/>
            <person name="Pangilinan J."/>
            <person name="Park H.-J."/>
            <person name="Ramirez L."/>
            <person name="Alfaro M."/>
            <person name="Sun H."/>
            <person name="Tritt A."/>
            <person name="Yoshinaga Y."/>
            <person name="Zwiers L.-H."/>
            <person name="Turgeon B."/>
            <person name="Goodwin S."/>
            <person name="Spatafora J."/>
            <person name="Crous P."/>
            <person name="Grigoriev I."/>
        </authorList>
    </citation>
    <scope>NUCLEOTIDE SEQUENCE</scope>
    <source>
        <strain evidence="2">CBS 121410</strain>
    </source>
</reference>
<evidence type="ECO:0000313" key="2">
    <source>
        <dbReference type="EMBL" id="KAF2087997.1"/>
    </source>
</evidence>
<feature type="region of interest" description="Disordered" evidence="1">
    <location>
        <begin position="886"/>
        <end position="1025"/>
    </location>
</feature>
<feature type="compositionally biased region" description="Polar residues" evidence="1">
    <location>
        <begin position="661"/>
        <end position="674"/>
    </location>
</feature>
<feature type="compositionally biased region" description="Polar residues" evidence="1">
    <location>
        <begin position="533"/>
        <end position="543"/>
    </location>
</feature>
<protein>
    <recommendedName>
        <fullName evidence="4">ADF-H domain-containing protein</fullName>
    </recommendedName>
</protein>